<dbReference type="EMBL" id="KZ308460">
    <property type="protein sequence ID" value="KAG8230033.1"/>
    <property type="molecule type" value="Genomic_DNA"/>
</dbReference>
<accession>A0A8K0K8X3</accession>
<reference evidence="1" key="2">
    <citation type="submission" date="2017-10" db="EMBL/GenBank/DDBJ databases">
        <title>Ladona fulva Genome sequencing and assembly.</title>
        <authorList>
            <person name="Murali S."/>
            <person name="Richards S."/>
            <person name="Bandaranaike D."/>
            <person name="Bellair M."/>
            <person name="Blankenburg K."/>
            <person name="Chao H."/>
            <person name="Dinh H."/>
            <person name="Doddapaneni H."/>
            <person name="Dugan-Rocha S."/>
            <person name="Elkadiri S."/>
            <person name="Gnanaolivu R."/>
            <person name="Hernandez B."/>
            <person name="Skinner E."/>
            <person name="Javaid M."/>
            <person name="Lee S."/>
            <person name="Li M."/>
            <person name="Ming W."/>
            <person name="Munidasa M."/>
            <person name="Muniz J."/>
            <person name="Nguyen L."/>
            <person name="Hughes D."/>
            <person name="Osuji N."/>
            <person name="Pu L.-L."/>
            <person name="Puazo M."/>
            <person name="Qu C."/>
            <person name="Quiroz J."/>
            <person name="Raj R."/>
            <person name="Weissenberger G."/>
            <person name="Xin Y."/>
            <person name="Zou X."/>
            <person name="Han Y."/>
            <person name="Worley K."/>
            <person name="Muzny D."/>
            <person name="Gibbs R."/>
        </authorList>
    </citation>
    <scope>NUCLEOTIDE SEQUENCE</scope>
    <source>
        <strain evidence="1">Sampled in the wild</strain>
    </source>
</reference>
<dbReference type="Proteomes" id="UP000792457">
    <property type="component" value="Unassembled WGS sequence"/>
</dbReference>
<evidence type="ECO:0000313" key="1">
    <source>
        <dbReference type="EMBL" id="KAG8230033.1"/>
    </source>
</evidence>
<sequence>MFQKSNRILGDYGYGSGGVLAPAAAVGDVSGVRRVLRNGTLLFPPFPPAAFRHDVHGAVYRCLASNAAGRVLSRDSHVRAGERQPSLPRNPL</sequence>
<dbReference type="Gene3D" id="2.60.40.10">
    <property type="entry name" value="Immunoglobulins"/>
    <property type="match status" value="1"/>
</dbReference>
<organism evidence="1 2">
    <name type="scientific">Ladona fulva</name>
    <name type="common">Scarce chaser dragonfly</name>
    <name type="synonym">Libellula fulva</name>
    <dbReference type="NCBI Taxonomy" id="123851"/>
    <lineage>
        <taxon>Eukaryota</taxon>
        <taxon>Metazoa</taxon>
        <taxon>Ecdysozoa</taxon>
        <taxon>Arthropoda</taxon>
        <taxon>Hexapoda</taxon>
        <taxon>Insecta</taxon>
        <taxon>Pterygota</taxon>
        <taxon>Palaeoptera</taxon>
        <taxon>Odonata</taxon>
        <taxon>Epiprocta</taxon>
        <taxon>Anisoptera</taxon>
        <taxon>Libelluloidea</taxon>
        <taxon>Libellulidae</taxon>
        <taxon>Ladona</taxon>
    </lineage>
</organism>
<comment type="caution">
    <text evidence="1">The sequence shown here is derived from an EMBL/GenBank/DDBJ whole genome shotgun (WGS) entry which is preliminary data.</text>
</comment>
<dbReference type="AlphaFoldDB" id="A0A8K0K8X3"/>
<dbReference type="InterPro" id="IPR013783">
    <property type="entry name" value="Ig-like_fold"/>
</dbReference>
<gene>
    <name evidence="1" type="ORF">J437_LFUL009999</name>
</gene>
<evidence type="ECO:0000313" key="2">
    <source>
        <dbReference type="Proteomes" id="UP000792457"/>
    </source>
</evidence>
<reference evidence="1" key="1">
    <citation type="submission" date="2013-04" db="EMBL/GenBank/DDBJ databases">
        <authorList>
            <person name="Qu J."/>
            <person name="Murali S.C."/>
            <person name="Bandaranaike D."/>
            <person name="Bellair M."/>
            <person name="Blankenburg K."/>
            <person name="Chao H."/>
            <person name="Dinh H."/>
            <person name="Doddapaneni H."/>
            <person name="Downs B."/>
            <person name="Dugan-Rocha S."/>
            <person name="Elkadiri S."/>
            <person name="Gnanaolivu R.D."/>
            <person name="Hernandez B."/>
            <person name="Javaid M."/>
            <person name="Jayaseelan J.C."/>
            <person name="Lee S."/>
            <person name="Li M."/>
            <person name="Ming W."/>
            <person name="Munidasa M."/>
            <person name="Muniz J."/>
            <person name="Nguyen L."/>
            <person name="Ongeri F."/>
            <person name="Osuji N."/>
            <person name="Pu L.-L."/>
            <person name="Puazo M."/>
            <person name="Qu C."/>
            <person name="Quiroz J."/>
            <person name="Raj R."/>
            <person name="Weissenberger G."/>
            <person name="Xin Y."/>
            <person name="Zou X."/>
            <person name="Han Y."/>
            <person name="Richards S."/>
            <person name="Worley K."/>
            <person name="Muzny D."/>
            <person name="Gibbs R."/>
        </authorList>
    </citation>
    <scope>NUCLEOTIDE SEQUENCE</scope>
    <source>
        <strain evidence="1">Sampled in the wild</strain>
    </source>
</reference>
<keyword evidence="2" id="KW-1185">Reference proteome</keyword>
<name>A0A8K0K8X3_LADFU</name>
<evidence type="ECO:0008006" key="3">
    <source>
        <dbReference type="Google" id="ProtNLM"/>
    </source>
</evidence>
<proteinExistence type="predicted"/>
<dbReference type="OrthoDB" id="5969272at2759"/>
<protein>
    <recommendedName>
        <fullName evidence="3">Down syndrome cell adhesion molecule-like protein Dscam2</fullName>
    </recommendedName>
</protein>